<name>A0A177INJ4_9CORY</name>
<dbReference type="GO" id="GO:0016151">
    <property type="term" value="F:nickel cation binding"/>
    <property type="evidence" value="ECO:0007669"/>
    <property type="project" value="UniProtKB-UniRule"/>
</dbReference>
<dbReference type="GO" id="GO:0005737">
    <property type="term" value="C:cytoplasm"/>
    <property type="evidence" value="ECO:0007669"/>
    <property type="project" value="UniProtKB-SubCell"/>
</dbReference>
<dbReference type="PANTHER" id="PTHR33620:SF1">
    <property type="entry name" value="UREASE ACCESSORY PROTEIN F"/>
    <property type="match status" value="1"/>
</dbReference>
<reference evidence="5" key="1">
    <citation type="submission" date="2016-02" db="EMBL/GenBank/DDBJ databases">
        <authorList>
            <person name="Kaur G."/>
            <person name="Nair G.R."/>
            <person name="Mayilraj S."/>
        </authorList>
    </citation>
    <scope>NUCLEOTIDE SEQUENCE [LARGE SCALE GENOMIC DNA]</scope>
    <source>
        <strain evidence="5">GA-15</strain>
    </source>
</reference>
<dbReference type="HAMAP" id="MF_01385">
    <property type="entry name" value="UreF"/>
    <property type="match status" value="1"/>
</dbReference>
<accession>A0A177INJ4</accession>
<proteinExistence type="inferred from homology"/>
<gene>
    <name evidence="3" type="primary">ureF</name>
    <name evidence="4" type="ORF">AYJ05_06245</name>
</gene>
<sequence length="239" mass="25622">MPNTPTSRHAQLVIWHLTDSALPTGSFAHSAGLETYIQANQVDDAASFSSWLHGYLRQASFNDALAVKFAVELVGASISDGEKLELLAQLDALLHAAQTPKQVRVSMNSMGKRMSRVASIVAPDDFLVHEYAQAISSRTMHGNPGIATGLVLAAVGVSAREAVDAYLMQLATSMTQNAIRAIPLGQDAGQRVLVGAYPVIETAGEMTMTHSMADLGVVAPRLEVAQMQHEKLHARMFMS</sequence>
<keyword evidence="2 3" id="KW-0143">Chaperone</keyword>
<keyword evidence="1 3" id="KW-0996">Nickel insertion</keyword>
<keyword evidence="5" id="KW-1185">Reference proteome</keyword>
<keyword evidence="3" id="KW-0963">Cytoplasm</keyword>
<dbReference type="Proteomes" id="UP000076947">
    <property type="component" value="Unassembled WGS sequence"/>
</dbReference>
<comment type="similarity">
    <text evidence="3">Belongs to the UreF family.</text>
</comment>
<dbReference type="RefSeq" id="WP_066838497.1">
    <property type="nucleotide sequence ID" value="NZ_LSTQ01000008.1"/>
</dbReference>
<evidence type="ECO:0000313" key="5">
    <source>
        <dbReference type="Proteomes" id="UP000076947"/>
    </source>
</evidence>
<comment type="caution">
    <text evidence="4">The sequence shown here is derived from an EMBL/GenBank/DDBJ whole genome shotgun (WGS) entry which is preliminary data.</text>
</comment>
<dbReference type="AlphaFoldDB" id="A0A177INJ4"/>
<dbReference type="Pfam" id="PF01730">
    <property type="entry name" value="UreF"/>
    <property type="match status" value="1"/>
</dbReference>
<evidence type="ECO:0000256" key="2">
    <source>
        <dbReference type="ARBA" id="ARBA00023186"/>
    </source>
</evidence>
<comment type="subcellular location">
    <subcellularLocation>
        <location evidence="3">Cytoplasm</location>
    </subcellularLocation>
</comment>
<protein>
    <recommendedName>
        <fullName evidence="3">Urease accessory protein UreF</fullName>
    </recommendedName>
</protein>
<dbReference type="PIRSF" id="PIRSF009467">
    <property type="entry name" value="Ureas_acces_UreF"/>
    <property type="match status" value="1"/>
</dbReference>
<evidence type="ECO:0000256" key="1">
    <source>
        <dbReference type="ARBA" id="ARBA00022988"/>
    </source>
</evidence>
<dbReference type="Gene3D" id="1.10.4190.10">
    <property type="entry name" value="Urease accessory protein UreF"/>
    <property type="match status" value="1"/>
</dbReference>
<organism evidence="4 5">
    <name type="scientific">Corynebacterium stationis</name>
    <dbReference type="NCBI Taxonomy" id="1705"/>
    <lineage>
        <taxon>Bacteria</taxon>
        <taxon>Bacillati</taxon>
        <taxon>Actinomycetota</taxon>
        <taxon>Actinomycetes</taxon>
        <taxon>Mycobacteriales</taxon>
        <taxon>Corynebacteriaceae</taxon>
        <taxon>Corynebacterium</taxon>
    </lineage>
</organism>
<dbReference type="PANTHER" id="PTHR33620">
    <property type="entry name" value="UREASE ACCESSORY PROTEIN F"/>
    <property type="match status" value="1"/>
</dbReference>
<dbReference type="STRING" id="1705.CA21670_11445"/>
<dbReference type="InterPro" id="IPR038277">
    <property type="entry name" value="UreF_sf"/>
</dbReference>
<comment type="function">
    <text evidence="3">Required for maturation of urease via the functional incorporation of the urease nickel metallocenter.</text>
</comment>
<dbReference type="EMBL" id="LSTQ01000008">
    <property type="protein sequence ID" value="OAH30344.1"/>
    <property type="molecule type" value="Genomic_DNA"/>
</dbReference>
<dbReference type="OrthoDB" id="9798772at2"/>
<comment type="subunit">
    <text evidence="3">UreD, UreF and UreG form a complex that acts as a GTP-hydrolysis-dependent molecular chaperone, activating the urease apoprotein by helping to assemble the nickel containing metallocenter of UreC. The UreE protein probably delivers the nickel.</text>
</comment>
<dbReference type="InterPro" id="IPR002639">
    <property type="entry name" value="UreF"/>
</dbReference>
<evidence type="ECO:0000256" key="3">
    <source>
        <dbReference type="HAMAP-Rule" id="MF_01385"/>
    </source>
</evidence>
<evidence type="ECO:0000313" key="4">
    <source>
        <dbReference type="EMBL" id="OAH30344.1"/>
    </source>
</evidence>